<dbReference type="Gramene" id="OBART12G06450.1">
    <property type="protein sequence ID" value="OBART12G06450.1"/>
    <property type="gene ID" value="OBART12G06450"/>
</dbReference>
<keyword evidence="3" id="KW-1185">Reference proteome</keyword>
<accession>A0A0D3HSN1</accession>
<proteinExistence type="predicted"/>
<reference evidence="2" key="2">
    <citation type="submission" date="2015-03" db="UniProtKB">
        <authorList>
            <consortium name="EnsemblPlants"/>
        </authorList>
    </citation>
    <scope>IDENTIFICATION</scope>
</reference>
<dbReference type="AlphaFoldDB" id="A0A0D3HSN1"/>
<reference evidence="2" key="1">
    <citation type="journal article" date="2009" name="Rice">
        <title>De Novo Next Generation Sequencing of Plant Genomes.</title>
        <authorList>
            <person name="Rounsley S."/>
            <person name="Marri P.R."/>
            <person name="Yu Y."/>
            <person name="He R."/>
            <person name="Sisneros N."/>
            <person name="Goicoechea J.L."/>
            <person name="Lee S.J."/>
            <person name="Angelova A."/>
            <person name="Kudrna D."/>
            <person name="Luo M."/>
            <person name="Affourtit J."/>
            <person name="Desany B."/>
            <person name="Knight J."/>
            <person name="Niazi F."/>
            <person name="Egholm M."/>
            <person name="Wing R.A."/>
        </authorList>
    </citation>
    <scope>NUCLEOTIDE SEQUENCE [LARGE SCALE GENOMIC DNA]</scope>
    <source>
        <strain evidence="2">cv. IRGC 105608</strain>
    </source>
</reference>
<dbReference type="Pfam" id="PF16884">
    <property type="entry name" value="ADH_N_2"/>
    <property type="match status" value="1"/>
</dbReference>
<evidence type="ECO:0000313" key="2">
    <source>
        <dbReference type="EnsemblPlants" id="OBART12G06450.1"/>
    </source>
</evidence>
<sequence>MATATTMSNRRVILRRYVMRFPSEDEMEVPSYISDFIPKEVSINNGVIKVMSSGHPDFKAGDLVWGMTGWEEALFSYLHPIYKVDFIEQFNEELLESWS</sequence>
<dbReference type="HOGENOM" id="CLU_2324078_0_0_1"/>
<dbReference type="InterPro" id="IPR011032">
    <property type="entry name" value="GroES-like_sf"/>
</dbReference>
<name>A0A0D3HSN1_9ORYZ</name>
<dbReference type="SUPFAM" id="SSF50129">
    <property type="entry name" value="GroES-like"/>
    <property type="match status" value="1"/>
</dbReference>
<evidence type="ECO:0000259" key="1">
    <source>
        <dbReference type="Pfam" id="PF16884"/>
    </source>
</evidence>
<organism evidence="2">
    <name type="scientific">Oryza barthii</name>
    <dbReference type="NCBI Taxonomy" id="65489"/>
    <lineage>
        <taxon>Eukaryota</taxon>
        <taxon>Viridiplantae</taxon>
        <taxon>Streptophyta</taxon>
        <taxon>Embryophyta</taxon>
        <taxon>Tracheophyta</taxon>
        <taxon>Spermatophyta</taxon>
        <taxon>Magnoliopsida</taxon>
        <taxon>Liliopsida</taxon>
        <taxon>Poales</taxon>
        <taxon>Poaceae</taxon>
        <taxon>BOP clade</taxon>
        <taxon>Oryzoideae</taxon>
        <taxon>Oryzeae</taxon>
        <taxon>Oryzinae</taxon>
        <taxon>Oryza</taxon>
    </lineage>
</organism>
<protein>
    <recommendedName>
        <fullName evidence="1">Oxidoreductase N-terminal domain-containing protein</fullName>
    </recommendedName>
</protein>
<dbReference type="Proteomes" id="UP000026960">
    <property type="component" value="Chromosome 12"/>
</dbReference>
<dbReference type="InterPro" id="IPR041694">
    <property type="entry name" value="ADH_N_2"/>
</dbReference>
<evidence type="ECO:0000313" key="3">
    <source>
        <dbReference type="Proteomes" id="UP000026960"/>
    </source>
</evidence>
<feature type="domain" description="Oxidoreductase N-terminal" evidence="1">
    <location>
        <begin position="28"/>
        <end position="77"/>
    </location>
</feature>
<dbReference type="Gene3D" id="3.90.180.10">
    <property type="entry name" value="Medium-chain alcohol dehydrogenases, catalytic domain"/>
    <property type="match status" value="1"/>
</dbReference>
<dbReference type="EnsemblPlants" id="OBART12G06450.1">
    <property type="protein sequence ID" value="OBART12G06450.1"/>
    <property type="gene ID" value="OBART12G06450"/>
</dbReference>
<dbReference type="STRING" id="65489.A0A0D3HSN1"/>
<dbReference type="PaxDb" id="65489-OBART12G06450.1"/>